<dbReference type="AlphaFoldDB" id="A0A2P7MTI8"/>
<evidence type="ECO:0000313" key="3">
    <source>
        <dbReference type="Proteomes" id="UP000243002"/>
    </source>
</evidence>
<feature type="region of interest" description="Disordered" evidence="1">
    <location>
        <begin position="1"/>
        <end position="22"/>
    </location>
</feature>
<reference evidence="2 3" key="1">
    <citation type="journal article" date="2018" name="Environ. Microbiol.">
        <title>Ecological and genomic features of two widespread freshwater picocyanobacteria.</title>
        <authorList>
            <person name="Cabello-Yeves P.J."/>
            <person name="Picazo A."/>
            <person name="Camacho A."/>
            <person name="Callieri C."/>
            <person name="Rosselli R."/>
            <person name="Roda-Garcia J.J."/>
            <person name="Coutinho F.H."/>
            <person name="Rodriguez-Valera F."/>
        </authorList>
    </citation>
    <scope>NUCLEOTIDE SEQUENCE [LARGE SCALE GENOMIC DNA]</scope>
    <source>
        <strain evidence="2 3">Tous</strain>
    </source>
</reference>
<accession>A0A2P7MTI8</accession>
<comment type="caution">
    <text evidence="2">The sequence shown here is derived from an EMBL/GenBank/DDBJ whole genome shotgun (WGS) entry which is preliminary data.</text>
</comment>
<evidence type="ECO:0000313" key="2">
    <source>
        <dbReference type="EMBL" id="PSJ04521.1"/>
    </source>
</evidence>
<dbReference type="EMBL" id="PXXO01000011">
    <property type="protein sequence ID" value="PSJ04521.1"/>
    <property type="molecule type" value="Genomic_DNA"/>
</dbReference>
<gene>
    <name evidence="2" type="ORF">C7K55_09805</name>
</gene>
<name>A0A2P7MTI8_9CYAN</name>
<dbReference type="RefSeq" id="WP_106632553.1">
    <property type="nucleotide sequence ID" value="NZ_PXXO01000011.1"/>
</dbReference>
<evidence type="ECO:0000256" key="1">
    <source>
        <dbReference type="SAM" id="MobiDB-lite"/>
    </source>
</evidence>
<protein>
    <submittedName>
        <fullName evidence="2">Uncharacterized protein</fullName>
    </submittedName>
</protein>
<sequence length="59" mass="6441">MGNQHMGPNAQGTSYHVAGHQDNGRQGDALEVYFECITTCSLDDGACVTRCVEELREQP</sequence>
<dbReference type="Proteomes" id="UP000243002">
    <property type="component" value="Unassembled WGS sequence"/>
</dbReference>
<proteinExistence type="predicted"/>
<keyword evidence="3" id="KW-1185">Reference proteome</keyword>
<organism evidence="2 3">
    <name type="scientific">Cyanobium usitatum str. Tous</name>
    <dbReference type="NCBI Taxonomy" id="2116684"/>
    <lineage>
        <taxon>Bacteria</taxon>
        <taxon>Bacillati</taxon>
        <taxon>Cyanobacteriota</taxon>
        <taxon>Cyanophyceae</taxon>
        <taxon>Synechococcales</taxon>
        <taxon>Prochlorococcaceae</taxon>
        <taxon>Cyanobium</taxon>
    </lineage>
</organism>